<dbReference type="InterPro" id="IPR046956">
    <property type="entry name" value="RLP23-like"/>
</dbReference>
<name>A0A151TQY4_CAJCA</name>
<keyword evidence="7" id="KW-0472">Membrane</keyword>
<keyword evidence="3" id="KW-0812">Transmembrane</keyword>
<dbReference type="InterPro" id="IPR013210">
    <property type="entry name" value="LRR_N_plant-typ"/>
</dbReference>
<keyword evidence="9" id="KW-0325">Glycoprotein</keyword>
<evidence type="ECO:0000256" key="7">
    <source>
        <dbReference type="ARBA" id="ARBA00023136"/>
    </source>
</evidence>
<dbReference type="Gene3D" id="3.80.10.10">
    <property type="entry name" value="Ribonuclease Inhibitor"/>
    <property type="match status" value="2"/>
</dbReference>
<evidence type="ECO:0000313" key="12">
    <source>
        <dbReference type="Proteomes" id="UP000075243"/>
    </source>
</evidence>
<reference evidence="11 12" key="1">
    <citation type="journal article" date="2012" name="Nat. Biotechnol.">
        <title>Draft genome sequence of pigeonpea (Cajanus cajan), an orphan legume crop of resource-poor farmers.</title>
        <authorList>
            <person name="Varshney R.K."/>
            <person name="Chen W."/>
            <person name="Li Y."/>
            <person name="Bharti A.K."/>
            <person name="Saxena R.K."/>
            <person name="Schlueter J.A."/>
            <person name="Donoghue M.T."/>
            <person name="Azam S."/>
            <person name="Fan G."/>
            <person name="Whaley A.M."/>
            <person name="Farmer A.D."/>
            <person name="Sheridan J."/>
            <person name="Iwata A."/>
            <person name="Tuteja R."/>
            <person name="Penmetsa R.V."/>
            <person name="Wu W."/>
            <person name="Upadhyaya H.D."/>
            <person name="Yang S.P."/>
            <person name="Shah T."/>
            <person name="Saxena K.B."/>
            <person name="Michael T."/>
            <person name="McCombie W.R."/>
            <person name="Yang B."/>
            <person name="Zhang G."/>
            <person name="Yang H."/>
            <person name="Wang J."/>
            <person name="Spillane C."/>
            <person name="Cook D.R."/>
            <person name="May G.D."/>
            <person name="Xu X."/>
            <person name="Jackson S.A."/>
        </authorList>
    </citation>
    <scope>NUCLEOTIDE SEQUENCE [LARGE SCALE GENOMIC DNA]</scope>
    <source>
        <strain evidence="12">cv. Asha</strain>
    </source>
</reference>
<evidence type="ECO:0000256" key="8">
    <source>
        <dbReference type="ARBA" id="ARBA00023170"/>
    </source>
</evidence>
<dbReference type="GO" id="GO:0016020">
    <property type="term" value="C:membrane"/>
    <property type="evidence" value="ECO:0007669"/>
    <property type="project" value="UniProtKB-SubCell"/>
</dbReference>
<dbReference type="Gramene" id="C.cajan_08390.t">
    <property type="protein sequence ID" value="C.cajan_08390.t"/>
    <property type="gene ID" value="C.cajan_08390"/>
</dbReference>
<gene>
    <name evidence="11" type="ORF">KK1_008637</name>
</gene>
<evidence type="ECO:0000256" key="4">
    <source>
        <dbReference type="ARBA" id="ARBA00022729"/>
    </source>
</evidence>
<organism evidence="11 12">
    <name type="scientific">Cajanus cajan</name>
    <name type="common">Pigeon pea</name>
    <name type="synonym">Cajanus indicus</name>
    <dbReference type="NCBI Taxonomy" id="3821"/>
    <lineage>
        <taxon>Eukaryota</taxon>
        <taxon>Viridiplantae</taxon>
        <taxon>Streptophyta</taxon>
        <taxon>Embryophyta</taxon>
        <taxon>Tracheophyta</taxon>
        <taxon>Spermatophyta</taxon>
        <taxon>Magnoliopsida</taxon>
        <taxon>eudicotyledons</taxon>
        <taxon>Gunneridae</taxon>
        <taxon>Pentapetalae</taxon>
        <taxon>rosids</taxon>
        <taxon>fabids</taxon>
        <taxon>Fabales</taxon>
        <taxon>Fabaceae</taxon>
        <taxon>Papilionoideae</taxon>
        <taxon>50 kb inversion clade</taxon>
        <taxon>NPAAA clade</taxon>
        <taxon>indigoferoid/millettioid clade</taxon>
        <taxon>Phaseoleae</taxon>
        <taxon>Cajanus</taxon>
    </lineage>
</organism>
<dbReference type="EMBL" id="CM003605">
    <property type="protein sequence ID" value="KYP69447.1"/>
    <property type="molecule type" value="Genomic_DNA"/>
</dbReference>
<dbReference type="InterPro" id="IPR001611">
    <property type="entry name" value="Leu-rich_rpt"/>
</dbReference>
<dbReference type="InterPro" id="IPR032675">
    <property type="entry name" value="LRR_dom_sf"/>
</dbReference>
<dbReference type="Pfam" id="PF13855">
    <property type="entry name" value="LRR_8"/>
    <property type="match status" value="1"/>
</dbReference>
<dbReference type="STRING" id="3821.A0A151TQY4"/>
<evidence type="ECO:0000256" key="6">
    <source>
        <dbReference type="ARBA" id="ARBA00022989"/>
    </source>
</evidence>
<evidence type="ECO:0000256" key="9">
    <source>
        <dbReference type="ARBA" id="ARBA00023180"/>
    </source>
</evidence>
<keyword evidence="8" id="KW-0675">Receptor</keyword>
<keyword evidence="2" id="KW-0433">Leucine-rich repeat</keyword>
<dbReference type="PANTHER" id="PTHR48063:SF52">
    <property type="entry name" value="LRR RECEPTOR-LIKE KINASE FAMILY PROTEIN"/>
    <property type="match status" value="1"/>
</dbReference>
<dbReference type="SUPFAM" id="SSF52058">
    <property type="entry name" value="L domain-like"/>
    <property type="match status" value="1"/>
</dbReference>
<evidence type="ECO:0000256" key="1">
    <source>
        <dbReference type="ARBA" id="ARBA00004479"/>
    </source>
</evidence>
<dbReference type="PROSITE" id="PS51450">
    <property type="entry name" value="LRR"/>
    <property type="match status" value="1"/>
</dbReference>
<dbReference type="PRINTS" id="PR00019">
    <property type="entry name" value="LEURICHRPT"/>
</dbReference>
<sequence>MSISLKEVRCNEKDQQTLLIFKKGVLDPYNELGTWSSEKDCCAWKGVQCDNTISRIARVSLSGKFLEGEINLSLLELEFLNHLDLSFNEFNVISFPPINKDVISSSNLHYLDLSWNNGLFMDNLHWIFEGCIPPKLFNLSSLIHMDLPHNELSGSIPHVSKTYYAFKYVYDDIINLFSKGQVYEYNLDWDRRTIDLSANNLSGEIPLELFGLIQVQTMNLSYNHLTGTTPKKIGGMKNLESLDLSKNKLFEEIPLWSFCGSLLLVQKWRHRYYHQFLDLVSDQLYVSYIWSNSTIFITKKHLLVEVSETNFIILVSIIIYKTHKKKKSKGEHK</sequence>
<keyword evidence="5" id="KW-0677">Repeat</keyword>
<evidence type="ECO:0000259" key="10">
    <source>
        <dbReference type="Pfam" id="PF08263"/>
    </source>
</evidence>
<dbReference type="OMA" id="THLDITW"/>
<comment type="subcellular location">
    <subcellularLocation>
        <location evidence="1">Membrane</location>
        <topology evidence="1">Single-pass type I membrane protein</topology>
    </subcellularLocation>
</comment>
<evidence type="ECO:0000313" key="11">
    <source>
        <dbReference type="EMBL" id="KYP69447.1"/>
    </source>
</evidence>
<evidence type="ECO:0000256" key="2">
    <source>
        <dbReference type="ARBA" id="ARBA00022614"/>
    </source>
</evidence>
<feature type="domain" description="Leucine-rich repeat-containing N-terminal plant-type" evidence="10">
    <location>
        <begin position="12"/>
        <end position="50"/>
    </location>
</feature>
<accession>A0A151TQY4</accession>
<evidence type="ECO:0000256" key="5">
    <source>
        <dbReference type="ARBA" id="ARBA00022737"/>
    </source>
</evidence>
<dbReference type="Proteomes" id="UP000075243">
    <property type="component" value="Chromosome 3"/>
</dbReference>
<evidence type="ECO:0000256" key="3">
    <source>
        <dbReference type="ARBA" id="ARBA00022692"/>
    </source>
</evidence>
<keyword evidence="6" id="KW-1133">Transmembrane helix</keyword>
<dbReference type="Pfam" id="PF08263">
    <property type="entry name" value="LRRNT_2"/>
    <property type="match status" value="1"/>
</dbReference>
<dbReference type="AlphaFoldDB" id="A0A151TQY4"/>
<proteinExistence type="predicted"/>
<keyword evidence="4" id="KW-0732">Signal</keyword>
<dbReference type="PANTHER" id="PTHR48063">
    <property type="entry name" value="LRR RECEPTOR-LIKE KINASE"/>
    <property type="match status" value="1"/>
</dbReference>
<keyword evidence="12" id="KW-1185">Reference proteome</keyword>
<protein>
    <submittedName>
        <fullName evidence="11">DNA-damage-repair/toleration protein DRT100 family</fullName>
    </submittedName>
</protein>